<accession>A0A6M0S8H8</accession>
<dbReference type="EMBL" id="QZCE01000002">
    <property type="protein sequence ID" value="NEZ64719.1"/>
    <property type="molecule type" value="Genomic_DNA"/>
</dbReference>
<organism evidence="1 2">
    <name type="scientific">Adonisia turfae CCMR0082</name>
    <dbReference type="NCBI Taxonomy" id="2304604"/>
    <lineage>
        <taxon>Bacteria</taxon>
        <taxon>Bacillati</taxon>
        <taxon>Cyanobacteriota</taxon>
        <taxon>Adonisia</taxon>
        <taxon>Adonisia turfae</taxon>
    </lineage>
</organism>
<dbReference type="AlphaFoldDB" id="A0A6M0S8H8"/>
<dbReference type="Proteomes" id="UP000473574">
    <property type="component" value="Unassembled WGS sequence"/>
</dbReference>
<evidence type="ECO:0000313" key="2">
    <source>
        <dbReference type="Proteomes" id="UP000473574"/>
    </source>
</evidence>
<protein>
    <submittedName>
        <fullName evidence="1">Uncharacterized protein</fullName>
    </submittedName>
</protein>
<dbReference type="RefSeq" id="WP_163665213.1">
    <property type="nucleotide sequence ID" value="NZ_QZCE01000002.1"/>
</dbReference>
<proteinExistence type="predicted"/>
<gene>
    <name evidence="1" type="ORF">D0962_18320</name>
</gene>
<sequence length="175" mass="19485">MSKTTPQIKGISLRQAEKAIKSFIDTLMDPDRYDQMLLSKLDEMFPDTEQTRPLNQELEVFFNDSWEARCTPALAAKIKSSIDAVPVRSFEGYAMDLMMTTRSGVELIAGWKVFECLISGSLEDEPPVLLVSGMCFLPQSAYSNGGKDRIVFMLASEIGLERKQAKGFGSGRNSK</sequence>
<reference evidence="1 2" key="1">
    <citation type="journal article" date="2020" name="Microb. Ecol.">
        <title>Ecogenomics of the Marine Benthic Filamentous Cyanobacterium Adonisia.</title>
        <authorList>
            <person name="Walter J.M."/>
            <person name="Coutinho F.H."/>
            <person name="Leomil L."/>
            <person name="Hargreaves P.I."/>
            <person name="Campeao M.E."/>
            <person name="Vieira V.V."/>
            <person name="Silva B.S."/>
            <person name="Fistarol G.O."/>
            <person name="Salomon P.S."/>
            <person name="Sawabe T."/>
            <person name="Mino S."/>
            <person name="Hosokawa M."/>
            <person name="Miyashita H."/>
            <person name="Maruyama F."/>
            <person name="van Verk M.C."/>
            <person name="Dutilh B.E."/>
            <person name="Thompson C.C."/>
            <person name="Thompson F.L."/>
        </authorList>
    </citation>
    <scope>NUCLEOTIDE SEQUENCE [LARGE SCALE GENOMIC DNA]</scope>
    <source>
        <strain evidence="1 2">CCMR0082</strain>
    </source>
</reference>
<evidence type="ECO:0000313" key="1">
    <source>
        <dbReference type="EMBL" id="NEZ64719.1"/>
    </source>
</evidence>
<comment type="caution">
    <text evidence="1">The sequence shown here is derived from an EMBL/GenBank/DDBJ whole genome shotgun (WGS) entry which is preliminary data.</text>
</comment>
<name>A0A6M0S8H8_9CYAN</name>